<proteinExistence type="predicted"/>
<evidence type="ECO:0000313" key="3">
    <source>
        <dbReference type="Proteomes" id="UP001595872"/>
    </source>
</evidence>
<name>A0ABV9TRA7_9ACTN</name>
<dbReference type="Pfam" id="PF01047">
    <property type="entry name" value="MarR"/>
    <property type="match status" value="1"/>
</dbReference>
<keyword evidence="3" id="KW-1185">Reference proteome</keyword>
<dbReference type="PANTHER" id="PTHR33164:SF103">
    <property type="entry name" value="REGULATORY PROTEIN MARR"/>
    <property type="match status" value="1"/>
</dbReference>
<dbReference type="PRINTS" id="PR00598">
    <property type="entry name" value="HTHMARR"/>
</dbReference>
<reference evidence="3" key="1">
    <citation type="journal article" date="2019" name="Int. J. Syst. Evol. Microbiol.">
        <title>The Global Catalogue of Microorganisms (GCM) 10K type strain sequencing project: providing services to taxonomists for standard genome sequencing and annotation.</title>
        <authorList>
            <consortium name="The Broad Institute Genomics Platform"/>
            <consortium name="The Broad Institute Genome Sequencing Center for Infectious Disease"/>
            <person name="Wu L."/>
            <person name="Ma J."/>
        </authorList>
    </citation>
    <scope>NUCLEOTIDE SEQUENCE [LARGE SCALE GENOMIC DNA]</scope>
    <source>
        <strain evidence="3">KLKA75</strain>
    </source>
</reference>
<protein>
    <submittedName>
        <fullName evidence="2">MarR family winged helix-turn-helix transcriptional regulator</fullName>
    </submittedName>
</protein>
<dbReference type="Gene3D" id="1.10.10.10">
    <property type="entry name" value="Winged helix-like DNA-binding domain superfamily/Winged helix DNA-binding domain"/>
    <property type="match status" value="1"/>
</dbReference>
<dbReference type="SUPFAM" id="SSF46785">
    <property type="entry name" value="Winged helix' DNA-binding domain"/>
    <property type="match status" value="1"/>
</dbReference>
<gene>
    <name evidence="2" type="ORF">ACFPCY_01240</name>
</gene>
<dbReference type="InterPro" id="IPR036390">
    <property type="entry name" value="WH_DNA-bd_sf"/>
</dbReference>
<accession>A0ABV9TRA7</accession>
<dbReference type="EMBL" id="JBHSIT010000001">
    <property type="protein sequence ID" value="MFC4905931.1"/>
    <property type="molecule type" value="Genomic_DNA"/>
</dbReference>
<dbReference type="SMART" id="SM00347">
    <property type="entry name" value="HTH_MARR"/>
    <property type="match status" value="1"/>
</dbReference>
<dbReference type="PANTHER" id="PTHR33164">
    <property type="entry name" value="TRANSCRIPTIONAL REGULATOR, MARR FAMILY"/>
    <property type="match status" value="1"/>
</dbReference>
<evidence type="ECO:0000313" key="2">
    <source>
        <dbReference type="EMBL" id="MFC4905931.1"/>
    </source>
</evidence>
<dbReference type="PROSITE" id="PS50995">
    <property type="entry name" value="HTH_MARR_2"/>
    <property type="match status" value="1"/>
</dbReference>
<organism evidence="2 3">
    <name type="scientific">Actinomadura gamaensis</name>
    <dbReference type="NCBI Taxonomy" id="1763541"/>
    <lineage>
        <taxon>Bacteria</taxon>
        <taxon>Bacillati</taxon>
        <taxon>Actinomycetota</taxon>
        <taxon>Actinomycetes</taxon>
        <taxon>Streptosporangiales</taxon>
        <taxon>Thermomonosporaceae</taxon>
        <taxon>Actinomadura</taxon>
    </lineage>
</organism>
<dbReference type="Proteomes" id="UP001595872">
    <property type="component" value="Unassembled WGS sequence"/>
</dbReference>
<sequence>MREDPTRPDAGERPELGELFLRAARRVHRGMAGRLAPLGLTPAQGRALRTIGKCGEPPRMAELADRLGIVPRSATTLVDALEEAGLIRREPDPSNRRATRVVLTEIGRNTLKRMHETRIRAAEELFAPLSPDQRETLRALLAAIDPD</sequence>
<dbReference type="InterPro" id="IPR036388">
    <property type="entry name" value="WH-like_DNA-bd_sf"/>
</dbReference>
<dbReference type="RefSeq" id="WP_378251663.1">
    <property type="nucleotide sequence ID" value="NZ_JBHSIT010000001.1"/>
</dbReference>
<feature type="domain" description="HTH marR-type" evidence="1">
    <location>
        <begin position="13"/>
        <end position="146"/>
    </location>
</feature>
<dbReference type="InterPro" id="IPR000835">
    <property type="entry name" value="HTH_MarR-typ"/>
</dbReference>
<dbReference type="InterPro" id="IPR039422">
    <property type="entry name" value="MarR/SlyA-like"/>
</dbReference>
<comment type="caution">
    <text evidence="2">The sequence shown here is derived from an EMBL/GenBank/DDBJ whole genome shotgun (WGS) entry which is preliminary data.</text>
</comment>
<evidence type="ECO:0000259" key="1">
    <source>
        <dbReference type="PROSITE" id="PS50995"/>
    </source>
</evidence>